<dbReference type="AlphaFoldDB" id="A0A9P0QL79"/>
<dbReference type="SUPFAM" id="SSF50978">
    <property type="entry name" value="WD40 repeat-like"/>
    <property type="match status" value="1"/>
</dbReference>
<evidence type="ECO:0000256" key="2">
    <source>
        <dbReference type="ARBA" id="ARBA00007861"/>
    </source>
</evidence>
<dbReference type="PANTHER" id="PTHR16038">
    <property type="entry name" value="NOP SEVEN ASSOCIATED PROTEIN 1"/>
    <property type="match status" value="1"/>
</dbReference>
<proteinExistence type="inferred from homology"/>
<dbReference type="CDD" id="cd22858">
    <property type="entry name" value="Nsa1"/>
    <property type="match status" value="1"/>
</dbReference>
<evidence type="ECO:0000313" key="6">
    <source>
        <dbReference type="EMBL" id="CAH2350447.1"/>
    </source>
</evidence>
<evidence type="ECO:0000313" key="7">
    <source>
        <dbReference type="Proteomes" id="UP000837801"/>
    </source>
</evidence>
<dbReference type="InterPro" id="IPR001680">
    <property type="entry name" value="WD40_rpt"/>
</dbReference>
<feature type="compositionally biased region" description="Acidic residues" evidence="5">
    <location>
        <begin position="393"/>
        <end position="405"/>
    </location>
</feature>
<dbReference type="Proteomes" id="UP000837801">
    <property type="component" value="Unassembled WGS sequence"/>
</dbReference>
<dbReference type="GO" id="GO:0030687">
    <property type="term" value="C:preribosome, large subunit precursor"/>
    <property type="evidence" value="ECO:0007669"/>
    <property type="project" value="TreeGrafter"/>
</dbReference>
<sequence length="430" mass="48335">MKVLAASEDTGSVKEVICARGTDTSKKDGVQPKSVRNICNEEGTSIKSRVLQMEVSGDYLIACRLGGTLCIYDITTENYDLVHTYEFDEIAKDDKPISLLEDKVSEVIIVGFESGKVFFVTLNDGKFDFKPIKVDIPLKKKEITCLTIHPTQPGVFACGGKENDAHIFKLYEGKIPLKTFKNADKFFSNEILFSAKNVKNNHLDLRSPIWISKIQFIESEQQPKGRFQFITVTRYGQLRIYDTAHGRRPTKDYPLCDRPILALNYTTPEQNEIIVSDTHSLVAKFSLTEVDQRAFKSNSASAGRIIKPVAKLLGKYTGGNTGAVFDLDVVDDLVATGGLDRYVRVYELDSREVVAKVYIGTQINSVIILETEEEESEGTEYTDESGKKRKVVEEEEQDDEQDEEDLWKQLGEVDEDKSVVKKKRKVAGIN</sequence>
<evidence type="ECO:0000256" key="5">
    <source>
        <dbReference type="SAM" id="MobiDB-lite"/>
    </source>
</evidence>
<comment type="subunit">
    <text evidence="3">Component of the pre-66S ribosomal particle.</text>
</comment>
<dbReference type="InterPro" id="IPR037379">
    <property type="entry name" value="WDR74/Nsa1"/>
</dbReference>
<reference evidence="6" key="1">
    <citation type="submission" date="2022-03" db="EMBL/GenBank/DDBJ databases">
        <authorList>
            <person name="Legras J.-L."/>
            <person name="Devillers H."/>
            <person name="Grondin C."/>
        </authorList>
    </citation>
    <scope>NUCLEOTIDE SEQUENCE</scope>
    <source>
        <strain evidence="6">CLIB 1423</strain>
    </source>
</reference>
<dbReference type="EMBL" id="CAKXYY010000001">
    <property type="protein sequence ID" value="CAH2350447.1"/>
    <property type="molecule type" value="Genomic_DNA"/>
</dbReference>
<organism evidence="6 7">
    <name type="scientific">[Candida] railenensis</name>
    <dbReference type="NCBI Taxonomy" id="45579"/>
    <lineage>
        <taxon>Eukaryota</taxon>
        <taxon>Fungi</taxon>
        <taxon>Dikarya</taxon>
        <taxon>Ascomycota</taxon>
        <taxon>Saccharomycotina</taxon>
        <taxon>Pichiomycetes</taxon>
        <taxon>Debaryomycetaceae</taxon>
        <taxon>Kurtzmaniella</taxon>
    </lineage>
</organism>
<comment type="caution">
    <text evidence="6">The sequence shown here is derived from an EMBL/GenBank/DDBJ whole genome shotgun (WGS) entry which is preliminary data.</text>
</comment>
<comment type="similarity">
    <text evidence="2">Belongs to the NSA1 family.</text>
</comment>
<dbReference type="InterPro" id="IPR036322">
    <property type="entry name" value="WD40_repeat_dom_sf"/>
</dbReference>
<accession>A0A9P0QL79</accession>
<gene>
    <name evidence="6" type="ORF">CLIB1423_01S10308</name>
</gene>
<dbReference type="InterPro" id="IPR015943">
    <property type="entry name" value="WD40/YVTN_repeat-like_dom_sf"/>
</dbReference>
<name>A0A9P0QL79_9ASCO</name>
<evidence type="ECO:0000256" key="3">
    <source>
        <dbReference type="ARBA" id="ARBA00011187"/>
    </source>
</evidence>
<dbReference type="GO" id="GO:0005730">
    <property type="term" value="C:nucleolus"/>
    <property type="evidence" value="ECO:0007669"/>
    <property type="project" value="InterPro"/>
</dbReference>
<protein>
    <recommendedName>
        <fullName evidence="4">Ribosome biogenesis protein NSA1</fullName>
    </recommendedName>
</protein>
<comment type="function">
    <text evidence="1">Involved in the biogenesis of the 60S ribosomal subunit.</text>
</comment>
<dbReference type="PANTHER" id="PTHR16038:SF4">
    <property type="entry name" value="WD REPEAT-CONTAINING PROTEIN 74"/>
    <property type="match status" value="1"/>
</dbReference>
<dbReference type="SMART" id="SM00320">
    <property type="entry name" value="WD40"/>
    <property type="match status" value="3"/>
</dbReference>
<evidence type="ECO:0000256" key="1">
    <source>
        <dbReference type="ARBA" id="ARBA00002889"/>
    </source>
</evidence>
<evidence type="ECO:0000256" key="4">
    <source>
        <dbReference type="ARBA" id="ARBA00014234"/>
    </source>
</evidence>
<feature type="compositionally biased region" description="Acidic residues" evidence="5">
    <location>
        <begin position="374"/>
        <end position="383"/>
    </location>
</feature>
<feature type="region of interest" description="Disordered" evidence="5">
    <location>
        <begin position="374"/>
        <end position="409"/>
    </location>
</feature>
<dbReference type="OrthoDB" id="18388at2759"/>
<dbReference type="GO" id="GO:0042273">
    <property type="term" value="P:ribosomal large subunit biogenesis"/>
    <property type="evidence" value="ECO:0007669"/>
    <property type="project" value="InterPro"/>
</dbReference>
<keyword evidence="7" id="KW-1185">Reference proteome</keyword>
<dbReference type="Gene3D" id="2.130.10.10">
    <property type="entry name" value="YVTN repeat-like/Quinoprotein amine dehydrogenase"/>
    <property type="match status" value="1"/>
</dbReference>